<feature type="signal peptide" evidence="1">
    <location>
        <begin position="1"/>
        <end position="23"/>
    </location>
</feature>
<proteinExistence type="predicted"/>
<reference evidence="2" key="1">
    <citation type="submission" date="2019-12" db="EMBL/GenBank/DDBJ databases">
        <title>The sialotranscriptome of the gopher-tortoise tick, Amblyomma tuberculatum.</title>
        <authorList>
            <person name="Karim S."/>
            <person name="Andersen J."/>
            <person name="Kumar D."/>
            <person name="Adamson S."/>
            <person name="Ennen J."/>
            <person name="Qualis C.P."/>
            <person name="Ribeiro J.M.C."/>
        </authorList>
    </citation>
    <scope>NUCLEOTIDE SEQUENCE</scope>
    <source>
        <strain evidence="2">Removed</strain>
        <tissue evidence="2">Salivary glands</tissue>
    </source>
</reference>
<protein>
    <submittedName>
        <fullName evidence="2">Putative salivary lipocalin</fullName>
    </submittedName>
</protein>
<dbReference type="InterPro" id="IPR002970">
    <property type="entry name" value="Tick_his-bd"/>
</dbReference>
<dbReference type="Pfam" id="PF02098">
    <property type="entry name" value="His_binding"/>
    <property type="match status" value="1"/>
</dbReference>
<accession>A0A6M2E5V1</accession>
<dbReference type="EMBL" id="GIDH01001357">
    <property type="protein sequence ID" value="NOV53300.1"/>
    <property type="molecule type" value="Transcribed_RNA"/>
</dbReference>
<feature type="chain" id="PRO_5026947916" evidence="1">
    <location>
        <begin position="24"/>
        <end position="174"/>
    </location>
</feature>
<dbReference type="PROSITE" id="PS51257">
    <property type="entry name" value="PROKAR_LIPOPROTEIN"/>
    <property type="match status" value="1"/>
</dbReference>
<keyword evidence="1" id="KW-0732">Signal</keyword>
<dbReference type="Gene3D" id="2.40.128.20">
    <property type="match status" value="1"/>
</dbReference>
<name>A0A6M2E5V1_9ACAR</name>
<dbReference type="GO" id="GO:0030682">
    <property type="term" value="P:symbiont-mediated perturbation of host defenses"/>
    <property type="evidence" value="ECO:0007669"/>
    <property type="project" value="InterPro"/>
</dbReference>
<evidence type="ECO:0000256" key="1">
    <source>
        <dbReference type="SAM" id="SignalP"/>
    </source>
</evidence>
<organism evidence="2">
    <name type="scientific">Amblyomma tuberculatum</name>
    <dbReference type="NCBI Taxonomy" id="48802"/>
    <lineage>
        <taxon>Eukaryota</taxon>
        <taxon>Metazoa</taxon>
        <taxon>Ecdysozoa</taxon>
        <taxon>Arthropoda</taxon>
        <taxon>Chelicerata</taxon>
        <taxon>Arachnida</taxon>
        <taxon>Acari</taxon>
        <taxon>Parasitiformes</taxon>
        <taxon>Ixodida</taxon>
        <taxon>Ixodoidea</taxon>
        <taxon>Ixodidae</taxon>
        <taxon>Amblyomminae</taxon>
        <taxon>Amblyomma</taxon>
    </lineage>
</organism>
<dbReference type="InterPro" id="IPR012674">
    <property type="entry name" value="Calycin"/>
</dbReference>
<sequence length="174" mass="19688">MILKILRGSTSVTLLILLGSCISNNETTTKQRTVVTRLKRKSGSGHHFIYTLRVELSSAPKQLAAYDANFNTSITTQHLQDNAATYKFGPQYPAKLRKLMYINEQKTCAILVEDLSDKEKGCQLVQTELTVDQEIPEECSSVYDEKLRAKKNLCSTRLTARAFKPSIFHIRSHH</sequence>
<dbReference type="AlphaFoldDB" id="A0A6M2E5V1"/>
<evidence type="ECO:0000313" key="2">
    <source>
        <dbReference type="EMBL" id="NOV53300.1"/>
    </source>
</evidence>
<dbReference type="GO" id="GO:0043176">
    <property type="term" value="F:amine binding"/>
    <property type="evidence" value="ECO:0007669"/>
    <property type="project" value="InterPro"/>
</dbReference>